<evidence type="ECO:0000313" key="1">
    <source>
        <dbReference type="EMBL" id="QKS69573.1"/>
    </source>
</evidence>
<reference evidence="1" key="1">
    <citation type="journal article" date="2021" name="Virus Evol.">
        <title>The discovery, distribution and diversity of DNA viruses associated with Drosophila melanogaster in Europe.</title>
        <authorList>
            <person name="Wallace M.A."/>
            <person name="Coffman K.A."/>
            <person name="Gilbert C."/>
            <person name="Ravindran S."/>
            <person name="Albery G.F."/>
            <person name="Abbott J."/>
            <person name="Argyridou E."/>
            <person name="Bellosta P."/>
            <person name="Betancourt A.J."/>
            <person name="Colinet H."/>
            <person name="Eric K."/>
            <person name="Glaser-Schmitt A."/>
            <person name="Grath S."/>
            <person name="Jelic M."/>
            <person name="Kankare M."/>
            <person name="Kozeretska I."/>
            <person name="Loeschcke V."/>
            <person name="Montchamp-Moreau C."/>
            <person name="Ometto L."/>
            <person name="Onder B.S."/>
            <person name="Orengo D.J."/>
            <person name="Parsch J."/>
            <person name="Pascual M."/>
            <person name="Patenkovic A."/>
            <person name="Puerma E."/>
            <person name="Ritchie M.G."/>
            <person name="Rota-Stabelli O."/>
            <person name="Schou M.F."/>
            <person name="Serga S.V."/>
            <person name="Stamenkovic-Radak M."/>
            <person name="Tanaskovic M."/>
            <person name="Veselinovic M.S."/>
            <person name="Vieira J."/>
            <person name="Vieira C.P."/>
            <person name="Kapun M."/>
            <person name="Flatt T."/>
            <person name="Gonzalez J."/>
            <person name="Staubach F."/>
            <person name="Obbard D.J."/>
        </authorList>
    </citation>
    <scope>NUCLEOTIDE SEQUENCE</scope>
    <source>
        <strain evidence="1">AV-2/AT/Mau/15/50/Pool</strain>
    </source>
</reference>
<evidence type="ECO:0000313" key="2">
    <source>
        <dbReference type="Proteomes" id="UP001230756"/>
    </source>
</evidence>
<accession>A0A7D4ZHK6</accession>
<proteinExistence type="predicted"/>
<dbReference type="Proteomes" id="UP001230756">
    <property type="component" value="Segment"/>
</dbReference>
<name>A0A7D4ZHK6_9VIRU</name>
<sequence length="166" mass="19218">MFKIDRNSAVILDFQYVIGNYRQIFVKELAFMQAGSVIPNFFHFKPPYHAKELDQVILNNQHSTKRHINGLDWSEGDISYLSLSDILTPLNSFAAVIVRGETKKQFLTKYLSTNIIDVEIGQSLTCYPNYFTNCRIHKKQPVRCALNNLFKLFVILESSNFEIYGK</sequence>
<organism evidence="1 2">
    <name type="scientific">Drosophila-associated adintovirus 2</name>
    <dbReference type="NCBI Taxonomy" id="2744817"/>
    <lineage>
        <taxon>Viruses</taxon>
        <taxon>Varidnaviria</taxon>
        <taxon>Bamfordvirae</taxon>
        <taxon>Preplasmiviricota</taxon>
        <taxon>Polisuviricotina</taxon>
        <taxon>Polintoviricetes</taxon>
        <taxon>Orthopolintovirales</taxon>
        <taxon>Adintoviridae</taxon>
    </lineage>
</organism>
<dbReference type="EMBL" id="MT496848">
    <property type="protein sequence ID" value="QKS69573.1"/>
    <property type="molecule type" value="Genomic_DNA"/>
</dbReference>
<protein>
    <submittedName>
        <fullName evidence="1">Uncharacterized protein</fullName>
    </submittedName>
</protein>